<keyword evidence="7" id="KW-0175">Coiled coil</keyword>
<comment type="caution">
    <text evidence="14">The sequence shown here is derived from an EMBL/GenBank/DDBJ whole genome shotgun (WGS) entry which is preliminary data.</text>
</comment>
<organism evidence="14 15">
    <name type="scientific">Pocillopora damicornis</name>
    <name type="common">Cauliflower coral</name>
    <name type="synonym">Millepora damicornis</name>
    <dbReference type="NCBI Taxonomy" id="46731"/>
    <lineage>
        <taxon>Eukaryota</taxon>
        <taxon>Metazoa</taxon>
        <taxon>Cnidaria</taxon>
        <taxon>Anthozoa</taxon>
        <taxon>Hexacorallia</taxon>
        <taxon>Scleractinia</taxon>
        <taxon>Astrocoeniina</taxon>
        <taxon>Pocilloporidae</taxon>
        <taxon>Pocillopora</taxon>
    </lineage>
</organism>
<gene>
    <name evidence="14" type="ORF">pdam_00009248</name>
</gene>
<dbReference type="GO" id="GO:0003677">
    <property type="term" value="F:DNA binding"/>
    <property type="evidence" value="ECO:0007669"/>
    <property type="project" value="UniProtKB-KW"/>
</dbReference>
<dbReference type="OrthoDB" id="5960796at2759"/>
<dbReference type="EMBL" id="RCHS01001944">
    <property type="protein sequence ID" value="RMX50465.1"/>
    <property type="molecule type" value="Genomic_DNA"/>
</dbReference>
<name>A0A3M6U9V5_POCDA</name>
<evidence type="ECO:0000256" key="11">
    <source>
        <dbReference type="ARBA" id="ARBA00023306"/>
    </source>
</evidence>
<evidence type="ECO:0000256" key="2">
    <source>
        <dbReference type="ARBA" id="ARBA00009735"/>
    </source>
</evidence>
<dbReference type="GO" id="GO:0034504">
    <property type="term" value="P:protein localization to nucleus"/>
    <property type="evidence" value="ECO:0007669"/>
    <property type="project" value="TreeGrafter"/>
</dbReference>
<feature type="compositionally biased region" description="Polar residues" evidence="12">
    <location>
        <begin position="216"/>
        <end position="225"/>
    </location>
</feature>
<dbReference type="AlphaFoldDB" id="A0A3M6U9V5"/>
<comment type="similarity">
    <text evidence="2">Belongs to the BANP/SMAR1 family.</text>
</comment>
<keyword evidence="15" id="KW-1185">Reference proteome</keyword>
<keyword evidence="4" id="KW-0678">Repressor</keyword>
<feature type="region of interest" description="Disordered" evidence="12">
    <location>
        <begin position="142"/>
        <end position="225"/>
    </location>
</feature>
<dbReference type="PANTHER" id="PTHR16243:SF2">
    <property type="entry name" value="PROTEIN BANP"/>
    <property type="match status" value="1"/>
</dbReference>
<keyword evidence="11" id="KW-0131">Cell cycle</keyword>
<dbReference type="Pfam" id="PF10523">
    <property type="entry name" value="BEN"/>
    <property type="match status" value="1"/>
</dbReference>
<dbReference type="PANTHER" id="PTHR16243">
    <property type="entry name" value="BTG3-ASSOCIATED NUCLEAR PROTEIN BANP"/>
    <property type="match status" value="1"/>
</dbReference>
<evidence type="ECO:0000259" key="13">
    <source>
        <dbReference type="Pfam" id="PF10523"/>
    </source>
</evidence>
<feature type="compositionally biased region" description="Basic and acidic residues" evidence="12">
    <location>
        <begin position="143"/>
        <end position="169"/>
    </location>
</feature>
<evidence type="ECO:0000256" key="7">
    <source>
        <dbReference type="ARBA" id="ARBA00023054"/>
    </source>
</evidence>
<comment type="subcellular location">
    <subcellularLocation>
        <location evidence="1">Nucleus</location>
    </subcellularLocation>
</comment>
<accession>A0A3M6U9V5</accession>
<keyword evidence="8" id="KW-0238">DNA-binding</keyword>
<dbReference type="GO" id="GO:0042177">
    <property type="term" value="P:negative regulation of protein catabolic process"/>
    <property type="evidence" value="ECO:0007669"/>
    <property type="project" value="TreeGrafter"/>
</dbReference>
<feature type="compositionally biased region" description="Polar residues" evidence="12">
    <location>
        <begin position="181"/>
        <end position="208"/>
    </location>
</feature>
<dbReference type="Proteomes" id="UP000275408">
    <property type="component" value="Unassembled WGS sequence"/>
</dbReference>
<evidence type="ECO:0000256" key="12">
    <source>
        <dbReference type="SAM" id="MobiDB-lite"/>
    </source>
</evidence>
<evidence type="ECO:0000313" key="14">
    <source>
        <dbReference type="EMBL" id="RMX50465.1"/>
    </source>
</evidence>
<evidence type="ECO:0000256" key="10">
    <source>
        <dbReference type="ARBA" id="ARBA00023242"/>
    </source>
</evidence>
<proteinExistence type="inferred from homology"/>
<dbReference type="InterPro" id="IPR042343">
    <property type="entry name" value="BANP"/>
</dbReference>
<evidence type="ECO:0000256" key="8">
    <source>
        <dbReference type="ARBA" id="ARBA00023125"/>
    </source>
</evidence>
<reference evidence="14 15" key="1">
    <citation type="journal article" date="2018" name="Sci. Rep.">
        <title>Comparative analysis of the Pocillopora damicornis genome highlights role of immune system in coral evolution.</title>
        <authorList>
            <person name="Cunning R."/>
            <person name="Bay R.A."/>
            <person name="Gillette P."/>
            <person name="Baker A.C."/>
            <person name="Traylor-Knowles N."/>
        </authorList>
    </citation>
    <scope>NUCLEOTIDE SEQUENCE [LARGE SCALE GENOMIC DNA]</scope>
    <source>
        <strain evidence="14">RSMAS</strain>
        <tissue evidence="14">Whole animal</tissue>
    </source>
</reference>
<evidence type="ECO:0000256" key="5">
    <source>
        <dbReference type="ARBA" id="ARBA00022853"/>
    </source>
</evidence>
<keyword evidence="6" id="KW-0805">Transcription regulation</keyword>
<evidence type="ECO:0000256" key="6">
    <source>
        <dbReference type="ARBA" id="ARBA00023015"/>
    </source>
</evidence>
<evidence type="ECO:0000256" key="4">
    <source>
        <dbReference type="ARBA" id="ARBA00022491"/>
    </source>
</evidence>
<evidence type="ECO:0000313" key="15">
    <source>
        <dbReference type="Proteomes" id="UP000275408"/>
    </source>
</evidence>
<dbReference type="GO" id="GO:0005634">
    <property type="term" value="C:nucleus"/>
    <property type="evidence" value="ECO:0007669"/>
    <property type="project" value="UniProtKB-SubCell"/>
</dbReference>
<evidence type="ECO:0000256" key="3">
    <source>
        <dbReference type="ARBA" id="ARBA00015794"/>
    </source>
</evidence>
<feature type="domain" description="BEN" evidence="13">
    <location>
        <begin position="379"/>
        <end position="445"/>
    </location>
</feature>
<dbReference type="GO" id="GO:0006325">
    <property type="term" value="P:chromatin organization"/>
    <property type="evidence" value="ECO:0007669"/>
    <property type="project" value="UniProtKB-KW"/>
</dbReference>
<keyword evidence="10" id="KW-0539">Nucleus</keyword>
<dbReference type="InterPro" id="IPR018379">
    <property type="entry name" value="BEN_domain"/>
</dbReference>
<protein>
    <recommendedName>
        <fullName evidence="3">Protein BANP</fullName>
    </recommendedName>
</protein>
<keyword evidence="5" id="KW-0156">Chromatin regulator</keyword>
<dbReference type="STRING" id="46731.A0A3M6U9V5"/>
<evidence type="ECO:0000256" key="9">
    <source>
        <dbReference type="ARBA" id="ARBA00023163"/>
    </source>
</evidence>
<evidence type="ECO:0000256" key="1">
    <source>
        <dbReference type="ARBA" id="ARBA00004123"/>
    </source>
</evidence>
<sequence length="552" mass="61087">MEAWRYTALNAHFSNLQQKLLSTMQPAKDKNSDTMEPMEADLYNNNVTNSNSVRKRKATDGQQSDVLVEKGVKFDRPCVWANGSCLKLDVYTQTDSSFVSDNYTKSLSFVSEMVQANSKRLENIEKFLEALDCKIESFLSGESTRETPRKKGHVQDSFRKTEMKVREPPIPEGDSDMSVLTDRSSSLTTAVGNPRDTSMSSPADSTKSPGMCLSPGVSSNHASSPVTTHSFVAWNQGYHQGFDTMAKQIPQEGRTPIVRQGAESVARPVIMATKPVPVSRETEADHSLGDEEGLVPVIVSLGDNPPSHRDKKCVSTEVPLKDIINGAPCAMEGLENISYSRGCWLGDRSNPQSRVWYCGNPKILGRAEASGSNPAKLSLNLLEAFFVRDEMAASNINGARGRELLDPIKIKGIQAHVNYKFPISAEKEELRWQFLKPRIDSKCRAQRRLQREEQLKRMNMPRVVTAERTARSRVPRLDPKEKDQLLYGYNRNIPNLGLGTPRAQVAALDDQGTGVDVGNSQLSGENGFSQLQANEAIVEISGIPVTVNELNR</sequence>
<keyword evidence="9" id="KW-0804">Transcription</keyword>